<dbReference type="InterPro" id="IPR001789">
    <property type="entry name" value="Sig_transdc_resp-reg_receiver"/>
</dbReference>
<dbReference type="InterPro" id="IPR011006">
    <property type="entry name" value="CheY-like_superfamily"/>
</dbReference>
<evidence type="ECO:0000256" key="5">
    <source>
        <dbReference type="ARBA" id="ARBA00022679"/>
    </source>
</evidence>
<dbReference type="NCBIfam" id="TIGR00229">
    <property type="entry name" value="sensory_box"/>
    <property type="match status" value="1"/>
</dbReference>
<evidence type="ECO:0000259" key="10">
    <source>
        <dbReference type="PROSITE" id="PS50110"/>
    </source>
</evidence>
<keyword evidence="6 13" id="KW-0418">Kinase</keyword>
<evidence type="ECO:0000256" key="2">
    <source>
        <dbReference type="ARBA" id="ARBA00004370"/>
    </source>
</evidence>
<accession>A0A1Z4C293</accession>
<evidence type="ECO:0000256" key="4">
    <source>
        <dbReference type="ARBA" id="ARBA00022553"/>
    </source>
</evidence>
<dbReference type="SMART" id="SM00448">
    <property type="entry name" value="REC"/>
    <property type="match status" value="1"/>
</dbReference>
<dbReference type="Gene3D" id="3.30.565.10">
    <property type="entry name" value="Histidine kinase-like ATPase, C-terminal domain"/>
    <property type="match status" value="1"/>
</dbReference>
<dbReference type="SUPFAM" id="SSF55785">
    <property type="entry name" value="PYP-like sensor domain (PAS domain)"/>
    <property type="match status" value="1"/>
</dbReference>
<dbReference type="PROSITE" id="PS50110">
    <property type="entry name" value="RESPONSE_REGULATORY"/>
    <property type="match status" value="1"/>
</dbReference>
<dbReference type="SUPFAM" id="SSF52172">
    <property type="entry name" value="CheY-like"/>
    <property type="match status" value="1"/>
</dbReference>
<dbReference type="Gene3D" id="1.10.287.130">
    <property type="match status" value="1"/>
</dbReference>
<dbReference type="InterPro" id="IPR003594">
    <property type="entry name" value="HATPase_dom"/>
</dbReference>
<evidence type="ECO:0000256" key="3">
    <source>
        <dbReference type="ARBA" id="ARBA00012438"/>
    </source>
</evidence>
<keyword evidence="8" id="KW-1133">Transmembrane helix</keyword>
<keyword evidence="4 7" id="KW-0597">Phosphoprotein</keyword>
<comment type="catalytic activity">
    <reaction evidence="1">
        <text>ATP + protein L-histidine = ADP + protein N-phospho-L-histidine.</text>
        <dbReference type="EC" id="2.7.13.3"/>
    </reaction>
</comment>
<reference evidence="13 15" key="2">
    <citation type="submission" date="2017-11" db="EMBL/GenBank/DDBJ databases">
        <title>Draft Genome Sequence of Methylobacter psychrotolerans Sph1T, an Obligate Methanotroph from Low-Temperature Environments.</title>
        <authorList>
            <person name="Oshkin I.Y."/>
            <person name="Miroshnikov K."/>
            <person name="Belova S.E."/>
            <person name="Korzhenkov A."/>
            <person name="Toshchakov S.V."/>
            <person name="Dedysh S.N."/>
        </authorList>
    </citation>
    <scope>NUCLEOTIDE SEQUENCE [LARGE SCALE GENOMIC DNA]</scope>
    <source>
        <strain evidence="13 15">Sph1</strain>
    </source>
</reference>
<evidence type="ECO:0000313" key="15">
    <source>
        <dbReference type="Proteomes" id="UP000237423"/>
    </source>
</evidence>
<dbReference type="EMBL" id="CP022129">
    <property type="protein sequence ID" value="ASF47630.1"/>
    <property type="molecule type" value="Genomic_DNA"/>
</dbReference>
<dbReference type="InterPro" id="IPR000014">
    <property type="entry name" value="PAS"/>
</dbReference>
<feature type="domain" description="Histidine kinase" evidence="9">
    <location>
        <begin position="374"/>
        <end position="591"/>
    </location>
</feature>
<dbReference type="InterPro" id="IPR005467">
    <property type="entry name" value="His_kinase_dom"/>
</dbReference>
<dbReference type="CDD" id="cd00130">
    <property type="entry name" value="PAS"/>
    <property type="match status" value="1"/>
</dbReference>
<sequence length="734" mass="79704">MRHWFPANILARTLLFLLVVSGVTGGVFIAFASSVIANYSYRQTQGRLNELIDTVERTASIACYLNDQPLAAEVAQGLMKNSEVASVVIYDIGKAELANFSRPGHFLESGISEIAPIHRLILSPFSPDKVVGELVLVPNPLKITQRIDLDVGFVRNLLIFELVVLGGVVLVMVSFFVIRPIGQVSDNLHAMDACAGDTLASPRGHQDDEIGRLVDDVNALAKQLVSALHEEQNLRLQHEAGEKKYLAIFDNAKAGICLLDSNSRIVSCNPAFIQMIGMDVALTAEPNATFLNALCCRDPNSIGKALARCQDQRVTVTEEIELPRPDSSSVWLHLSLTPIRQGLVQCIINDITELTLAKQAAENANRAKSEFLTNMSHELRTPLNAIIGFAQLLEMGGLSPLINEQKLAVGHIITSSRHLLILINEILDLACIENQKLNLYTDKVALVPLLEEVVLLLRPTATARNVTIIPSYQSEMAIYADMLRVRQVILNLLSNAIKYNREGGSVGLSCEVSGDFVRITVADTGLGIAEGRYTEIFQPFQRLGAETTSVEGTGIGLVVSKRLVEAMGGSIGFDSVMGVGSRFWVNLPKAAVNDRSAGIATKAAMDLSDISGRVIYIDDCLINIKVMLHIFRKLPGVELLTANTAECGLELICQESPDLVLMDINLPEMSGLEALHLLKANPGTALIPVVAVSAAAMPKTIDEGLKAGFLAYLTKPFDVPNLLELVIDILKKNK</sequence>
<dbReference type="Gene3D" id="3.30.450.20">
    <property type="entry name" value="PAS domain"/>
    <property type="match status" value="1"/>
</dbReference>
<dbReference type="Proteomes" id="UP000197019">
    <property type="component" value="Chromosome"/>
</dbReference>
<feature type="domain" description="Response regulatory" evidence="10">
    <location>
        <begin position="613"/>
        <end position="730"/>
    </location>
</feature>
<evidence type="ECO:0000313" key="14">
    <source>
        <dbReference type="Proteomes" id="UP000197019"/>
    </source>
</evidence>
<dbReference type="PROSITE" id="PS50885">
    <property type="entry name" value="HAMP"/>
    <property type="match status" value="1"/>
</dbReference>
<dbReference type="GO" id="GO:0009927">
    <property type="term" value="F:histidine phosphotransfer kinase activity"/>
    <property type="evidence" value="ECO:0007669"/>
    <property type="project" value="TreeGrafter"/>
</dbReference>
<dbReference type="InterPro" id="IPR003661">
    <property type="entry name" value="HisK_dim/P_dom"/>
</dbReference>
<dbReference type="EMBL" id="PGFZ01000001">
    <property type="protein sequence ID" value="POZ54060.1"/>
    <property type="molecule type" value="Genomic_DNA"/>
</dbReference>
<dbReference type="RefSeq" id="WP_088620501.1">
    <property type="nucleotide sequence ID" value="NZ_CP022129.1"/>
</dbReference>
<evidence type="ECO:0000256" key="1">
    <source>
        <dbReference type="ARBA" id="ARBA00000085"/>
    </source>
</evidence>
<dbReference type="KEGG" id="mpsy:CEK71_17030"/>
<dbReference type="PANTHER" id="PTHR43047:SF72">
    <property type="entry name" value="OSMOSENSING HISTIDINE PROTEIN KINASE SLN1"/>
    <property type="match status" value="1"/>
</dbReference>
<evidence type="ECO:0000259" key="11">
    <source>
        <dbReference type="PROSITE" id="PS50885"/>
    </source>
</evidence>
<protein>
    <recommendedName>
        <fullName evidence="3">histidine kinase</fullName>
        <ecNumber evidence="3">2.7.13.3</ecNumber>
    </recommendedName>
</protein>
<reference evidence="12 14" key="1">
    <citation type="submission" date="2017-06" db="EMBL/GenBank/DDBJ databases">
        <title>Genome Sequencing of the methanotroph Methylovulum psychrotolerants str. HV10-M2 isolated from a high-altitude environment.</title>
        <authorList>
            <person name="Mateos-Rivera A."/>
        </authorList>
    </citation>
    <scope>NUCLEOTIDE SEQUENCE [LARGE SCALE GENOMIC DNA]</scope>
    <source>
        <strain evidence="12 14">HV10_M2</strain>
    </source>
</reference>
<dbReference type="Pfam" id="PF13426">
    <property type="entry name" value="PAS_9"/>
    <property type="match status" value="1"/>
</dbReference>
<feature type="transmembrane region" description="Helical" evidence="8">
    <location>
        <begin position="157"/>
        <end position="178"/>
    </location>
</feature>
<keyword evidence="5" id="KW-0808">Transferase</keyword>
<dbReference type="SMART" id="SM00387">
    <property type="entry name" value="HATPase_c"/>
    <property type="match status" value="1"/>
</dbReference>
<dbReference type="InterPro" id="IPR035965">
    <property type="entry name" value="PAS-like_dom_sf"/>
</dbReference>
<feature type="domain" description="HAMP" evidence="11">
    <location>
        <begin position="175"/>
        <end position="229"/>
    </location>
</feature>
<dbReference type="InterPro" id="IPR036097">
    <property type="entry name" value="HisK_dim/P_sf"/>
</dbReference>
<dbReference type="SUPFAM" id="SSF47384">
    <property type="entry name" value="Homodimeric domain of signal transducing histidine kinase"/>
    <property type="match status" value="1"/>
</dbReference>
<dbReference type="InterPro" id="IPR036890">
    <property type="entry name" value="HATPase_C_sf"/>
</dbReference>
<dbReference type="OrthoDB" id="9770795at2"/>
<feature type="modified residue" description="4-aspartylphosphate" evidence="7">
    <location>
        <position position="663"/>
    </location>
</feature>
<dbReference type="SUPFAM" id="SSF55874">
    <property type="entry name" value="ATPase domain of HSP90 chaperone/DNA topoisomerase II/histidine kinase"/>
    <property type="match status" value="1"/>
</dbReference>
<keyword evidence="8" id="KW-0812">Transmembrane</keyword>
<dbReference type="SMART" id="SM00388">
    <property type="entry name" value="HisKA"/>
    <property type="match status" value="1"/>
</dbReference>
<dbReference type="GO" id="GO:0000155">
    <property type="term" value="F:phosphorelay sensor kinase activity"/>
    <property type="evidence" value="ECO:0007669"/>
    <property type="project" value="InterPro"/>
</dbReference>
<dbReference type="Pfam" id="PF00512">
    <property type="entry name" value="HisKA"/>
    <property type="match status" value="1"/>
</dbReference>
<dbReference type="CDD" id="cd00082">
    <property type="entry name" value="HisKA"/>
    <property type="match status" value="1"/>
</dbReference>
<dbReference type="GO" id="GO:0005886">
    <property type="term" value="C:plasma membrane"/>
    <property type="evidence" value="ECO:0007669"/>
    <property type="project" value="UniProtKB-ARBA"/>
</dbReference>
<evidence type="ECO:0000256" key="6">
    <source>
        <dbReference type="ARBA" id="ARBA00022777"/>
    </source>
</evidence>
<dbReference type="Proteomes" id="UP000237423">
    <property type="component" value="Unassembled WGS sequence"/>
</dbReference>
<dbReference type="Pfam" id="PF02518">
    <property type="entry name" value="HATPase_c"/>
    <property type="match status" value="1"/>
</dbReference>
<evidence type="ECO:0000256" key="8">
    <source>
        <dbReference type="SAM" id="Phobius"/>
    </source>
</evidence>
<keyword evidence="8" id="KW-0472">Membrane</keyword>
<evidence type="ECO:0000259" key="9">
    <source>
        <dbReference type="PROSITE" id="PS50109"/>
    </source>
</evidence>
<evidence type="ECO:0000313" key="13">
    <source>
        <dbReference type="EMBL" id="POZ54060.1"/>
    </source>
</evidence>
<dbReference type="InterPro" id="IPR003660">
    <property type="entry name" value="HAMP_dom"/>
</dbReference>
<proteinExistence type="predicted"/>
<dbReference type="FunFam" id="3.30.565.10:FF:000006">
    <property type="entry name" value="Sensor histidine kinase WalK"/>
    <property type="match status" value="1"/>
</dbReference>
<comment type="subcellular location">
    <subcellularLocation>
        <location evidence="2">Membrane</location>
    </subcellularLocation>
</comment>
<organism evidence="12 14">
    <name type="scientific">Methylovulum psychrotolerans</name>
    <dbReference type="NCBI Taxonomy" id="1704499"/>
    <lineage>
        <taxon>Bacteria</taxon>
        <taxon>Pseudomonadati</taxon>
        <taxon>Pseudomonadota</taxon>
        <taxon>Gammaproteobacteria</taxon>
        <taxon>Methylococcales</taxon>
        <taxon>Methylococcaceae</taxon>
        <taxon>Methylovulum</taxon>
    </lineage>
</organism>
<dbReference type="PRINTS" id="PR00344">
    <property type="entry name" value="BCTRLSENSOR"/>
</dbReference>
<name>A0A1Z4C293_9GAMM</name>
<dbReference type="PROSITE" id="PS50109">
    <property type="entry name" value="HIS_KIN"/>
    <property type="match status" value="1"/>
</dbReference>
<keyword evidence="14" id="KW-1185">Reference proteome</keyword>
<dbReference type="Gene3D" id="3.40.50.2300">
    <property type="match status" value="1"/>
</dbReference>
<dbReference type="EC" id="2.7.13.3" evidence="3"/>
<dbReference type="AlphaFoldDB" id="A0A1Z4C293"/>
<feature type="transmembrane region" description="Helical" evidence="8">
    <location>
        <begin position="14"/>
        <end position="37"/>
    </location>
</feature>
<evidence type="ECO:0000313" key="12">
    <source>
        <dbReference type="EMBL" id="ASF47630.1"/>
    </source>
</evidence>
<dbReference type="Pfam" id="PF00072">
    <property type="entry name" value="Response_reg"/>
    <property type="match status" value="1"/>
</dbReference>
<evidence type="ECO:0000256" key="7">
    <source>
        <dbReference type="PROSITE-ProRule" id="PRU00169"/>
    </source>
</evidence>
<dbReference type="PANTHER" id="PTHR43047">
    <property type="entry name" value="TWO-COMPONENT HISTIDINE PROTEIN KINASE"/>
    <property type="match status" value="1"/>
</dbReference>
<gene>
    <name evidence="13" type="ORF">AADEFJLK_01103</name>
    <name evidence="12" type="ORF">CEK71_17030</name>
</gene>
<dbReference type="InterPro" id="IPR004358">
    <property type="entry name" value="Sig_transdc_His_kin-like_C"/>
</dbReference>